<dbReference type="OrthoDB" id="9796450at2"/>
<accession>A0A4R5A9F3</accession>
<evidence type="ECO:0000256" key="1">
    <source>
        <dbReference type="ARBA" id="ARBA00023239"/>
    </source>
</evidence>
<comment type="caution">
    <text evidence="3">The sequence shown here is derived from an EMBL/GenBank/DDBJ whole genome shotgun (WGS) entry which is preliminary data.</text>
</comment>
<organism evidence="3 4">
    <name type="scientific">Jiangella aurantiaca</name>
    <dbReference type="NCBI Taxonomy" id="2530373"/>
    <lineage>
        <taxon>Bacteria</taxon>
        <taxon>Bacillati</taxon>
        <taxon>Actinomycetota</taxon>
        <taxon>Actinomycetes</taxon>
        <taxon>Jiangellales</taxon>
        <taxon>Jiangellaceae</taxon>
        <taxon>Jiangella</taxon>
    </lineage>
</organism>
<dbReference type="PANTHER" id="PTHR48080">
    <property type="entry name" value="D-GALACTONATE DEHYDRATASE-RELATED"/>
    <property type="match status" value="1"/>
</dbReference>
<keyword evidence="4" id="KW-1185">Reference proteome</keyword>
<keyword evidence="1" id="KW-0456">Lyase</keyword>
<dbReference type="PROSITE" id="PS00908">
    <property type="entry name" value="MR_MLE_1"/>
    <property type="match status" value="1"/>
</dbReference>
<gene>
    <name evidence="3" type="ORF">E1262_14455</name>
</gene>
<dbReference type="PROSITE" id="PS00909">
    <property type="entry name" value="MR_MLE_2"/>
    <property type="match status" value="1"/>
</dbReference>
<dbReference type="RefSeq" id="WP_132103835.1">
    <property type="nucleotide sequence ID" value="NZ_SMLB01000017.1"/>
</dbReference>
<name>A0A4R5A9F3_9ACTN</name>
<protein>
    <submittedName>
        <fullName evidence="3">Mandelate racemase/muconate lactonizing enzyme family protein</fullName>
    </submittedName>
</protein>
<dbReference type="Proteomes" id="UP000295217">
    <property type="component" value="Unassembled WGS sequence"/>
</dbReference>
<proteinExistence type="predicted"/>
<dbReference type="InterPro" id="IPR029017">
    <property type="entry name" value="Enolase-like_N"/>
</dbReference>
<dbReference type="InterPro" id="IPR034593">
    <property type="entry name" value="DgoD-like"/>
</dbReference>
<dbReference type="InterPro" id="IPR018110">
    <property type="entry name" value="Mandel_Rmase/mucon_lact_enz_CS"/>
</dbReference>
<dbReference type="Pfam" id="PF02746">
    <property type="entry name" value="MR_MLE_N"/>
    <property type="match status" value="1"/>
</dbReference>
<dbReference type="SUPFAM" id="SSF51604">
    <property type="entry name" value="Enolase C-terminal domain-like"/>
    <property type="match status" value="1"/>
</dbReference>
<dbReference type="InterPro" id="IPR029065">
    <property type="entry name" value="Enolase_C-like"/>
</dbReference>
<dbReference type="EMBL" id="SMLB01000017">
    <property type="protein sequence ID" value="TDD68938.1"/>
    <property type="molecule type" value="Genomic_DNA"/>
</dbReference>
<dbReference type="Gene3D" id="3.30.390.10">
    <property type="entry name" value="Enolase-like, N-terminal domain"/>
    <property type="match status" value="1"/>
</dbReference>
<reference evidence="3 4" key="1">
    <citation type="submission" date="2019-02" db="EMBL/GenBank/DDBJ databases">
        <title>Draft genome sequences of novel Actinobacteria.</title>
        <authorList>
            <person name="Sahin N."/>
            <person name="Ay H."/>
            <person name="Saygin H."/>
        </authorList>
    </citation>
    <scope>NUCLEOTIDE SEQUENCE [LARGE SCALE GENOMIC DNA]</scope>
    <source>
        <strain evidence="3 4">8K307</strain>
    </source>
</reference>
<evidence type="ECO:0000259" key="2">
    <source>
        <dbReference type="SMART" id="SM00922"/>
    </source>
</evidence>
<dbReference type="PANTHER" id="PTHR48080:SF2">
    <property type="entry name" value="D-GALACTONATE DEHYDRATASE"/>
    <property type="match status" value="1"/>
</dbReference>
<feature type="domain" description="Mandelate racemase/muconate lactonizing enzyme C-terminal" evidence="2">
    <location>
        <begin position="160"/>
        <end position="256"/>
    </location>
</feature>
<dbReference type="InterPro" id="IPR013341">
    <property type="entry name" value="Mandelate_racemase_N_dom"/>
</dbReference>
<dbReference type="CDD" id="cd03316">
    <property type="entry name" value="MR_like"/>
    <property type="match status" value="1"/>
</dbReference>
<dbReference type="Gene3D" id="3.20.20.120">
    <property type="entry name" value="Enolase-like C-terminal domain"/>
    <property type="match status" value="1"/>
</dbReference>
<evidence type="ECO:0000313" key="3">
    <source>
        <dbReference type="EMBL" id="TDD68938.1"/>
    </source>
</evidence>
<evidence type="ECO:0000313" key="4">
    <source>
        <dbReference type="Proteomes" id="UP000295217"/>
    </source>
</evidence>
<sequence>MSAGDVLTIERLRVTILSAPITGPVDMSFGQLRDRRACLVEVDADGVTGVGESWINYPSWAQAERLATYCDGVAPLLLGTDGADPGAVLRRLADRLLPIGRQAGGAGPIWQAISGVDIALWDLAGKVAGLPVHRLLGGTTATGTAAGGAGVLAYASGIGPTDVEALCDVALADGYRAVKTKLGFGTERDERTLSVTRSRIGAGVELFADANQAWDVAAAVQIMPMLAAHGVRWIEEPLSGDRVEDLQKLAADSDVPLATGENVYGLDAFEACMDSAAVALVQPDLAKSGGFTVAREVTRYAAASGLRVAPHCYSSAVGVAASAHLAAAFDTVDWVEADVRPNALRTDLLTTPLGWEDGALCVPEAPGLGIELDPATVARFRIHEEERTIHDR</sequence>
<dbReference type="Pfam" id="PF13378">
    <property type="entry name" value="MR_MLE_C"/>
    <property type="match status" value="1"/>
</dbReference>
<dbReference type="SFLD" id="SFLDS00001">
    <property type="entry name" value="Enolase"/>
    <property type="match status" value="1"/>
</dbReference>
<dbReference type="InterPro" id="IPR013342">
    <property type="entry name" value="Mandelate_racemase_C"/>
</dbReference>
<dbReference type="SMART" id="SM00922">
    <property type="entry name" value="MR_MLE"/>
    <property type="match status" value="1"/>
</dbReference>
<dbReference type="SFLD" id="SFLDG00179">
    <property type="entry name" value="mandelate_racemase"/>
    <property type="match status" value="1"/>
</dbReference>
<dbReference type="InterPro" id="IPR036849">
    <property type="entry name" value="Enolase-like_C_sf"/>
</dbReference>
<dbReference type="AlphaFoldDB" id="A0A4R5A9F3"/>
<dbReference type="GO" id="GO:0009063">
    <property type="term" value="P:amino acid catabolic process"/>
    <property type="evidence" value="ECO:0007669"/>
    <property type="project" value="InterPro"/>
</dbReference>
<dbReference type="GO" id="GO:0016829">
    <property type="term" value="F:lyase activity"/>
    <property type="evidence" value="ECO:0007669"/>
    <property type="project" value="UniProtKB-KW"/>
</dbReference>
<dbReference type="SUPFAM" id="SSF54826">
    <property type="entry name" value="Enolase N-terminal domain-like"/>
    <property type="match status" value="1"/>
</dbReference>